<dbReference type="VEuPathDB" id="VectorBase:AFAF013434"/>
<reference evidence="2" key="2">
    <citation type="submission" date="2020-05" db="UniProtKB">
        <authorList>
            <consortium name="EnsemblMetazoa"/>
        </authorList>
    </citation>
    <scope>IDENTIFICATION</scope>
    <source>
        <strain evidence="2">FAR1</strain>
    </source>
</reference>
<keyword evidence="1" id="KW-0812">Transmembrane</keyword>
<reference evidence="3" key="1">
    <citation type="submission" date="2014-01" db="EMBL/GenBank/DDBJ databases">
        <title>The Genome Sequence of Anopheles farauti FAR1 (V2).</title>
        <authorList>
            <consortium name="The Broad Institute Genomics Platform"/>
            <person name="Neafsey D.E."/>
            <person name="Besansky N."/>
            <person name="Howell P."/>
            <person name="Walton C."/>
            <person name="Young S.K."/>
            <person name="Zeng Q."/>
            <person name="Gargeya S."/>
            <person name="Fitzgerald M."/>
            <person name="Haas B."/>
            <person name="Abouelleil A."/>
            <person name="Allen A.W."/>
            <person name="Alvarado L."/>
            <person name="Arachchi H.M."/>
            <person name="Berlin A.M."/>
            <person name="Chapman S.B."/>
            <person name="Gainer-Dewar J."/>
            <person name="Goldberg J."/>
            <person name="Griggs A."/>
            <person name="Gujja S."/>
            <person name="Hansen M."/>
            <person name="Howarth C."/>
            <person name="Imamovic A."/>
            <person name="Ireland A."/>
            <person name="Larimer J."/>
            <person name="McCowan C."/>
            <person name="Murphy C."/>
            <person name="Pearson M."/>
            <person name="Poon T.W."/>
            <person name="Priest M."/>
            <person name="Roberts A."/>
            <person name="Saif S."/>
            <person name="Shea T."/>
            <person name="Sisk P."/>
            <person name="Sykes S."/>
            <person name="Wortman J."/>
            <person name="Nusbaum C."/>
            <person name="Birren B."/>
        </authorList>
    </citation>
    <scope>NUCLEOTIDE SEQUENCE [LARGE SCALE GENOMIC DNA]</scope>
    <source>
        <strain evidence="3">FAR1</strain>
    </source>
</reference>
<keyword evidence="3" id="KW-1185">Reference proteome</keyword>
<evidence type="ECO:0000313" key="2">
    <source>
        <dbReference type="EnsemblMetazoa" id="AFAF013434-PA"/>
    </source>
</evidence>
<sequence length="142" mass="15970">MHRTVTITAAMAAVWAAAATSITIIIIRNRSIHSIRWRAPTRTRNRRNRTAEHETTVRFWPAILRCHFPNFPIGRAVWGCSLSPTRTISPRQARRRRVEPAVPVSPRAVAVAAAAAVDLRTDRYHQRRTTTMRKGTGHSSSG</sequence>
<feature type="transmembrane region" description="Helical" evidence="1">
    <location>
        <begin position="6"/>
        <end position="27"/>
    </location>
</feature>
<dbReference type="AlphaFoldDB" id="A0A182QMY9"/>
<dbReference type="Proteomes" id="UP000075886">
    <property type="component" value="Unassembled WGS sequence"/>
</dbReference>
<dbReference type="EMBL" id="AXCN02000411">
    <property type="status" value="NOT_ANNOTATED_CDS"/>
    <property type="molecule type" value="Genomic_DNA"/>
</dbReference>
<keyword evidence="1" id="KW-0472">Membrane</keyword>
<proteinExistence type="predicted"/>
<name>A0A182QMY9_9DIPT</name>
<dbReference type="EnsemblMetazoa" id="AFAF013434-RA">
    <property type="protein sequence ID" value="AFAF013434-PA"/>
    <property type="gene ID" value="AFAF013434"/>
</dbReference>
<keyword evidence="1" id="KW-1133">Transmembrane helix</keyword>
<evidence type="ECO:0000313" key="3">
    <source>
        <dbReference type="Proteomes" id="UP000075886"/>
    </source>
</evidence>
<evidence type="ECO:0000256" key="1">
    <source>
        <dbReference type="SAM" id="Phobius"/>
    </source>
</evidence>
<accession>A0A182QMY9</accession>
<organism evidence="2 3">
    <name type="scientific">Anopheles farauti</name>
    <dbReference type="NCBI Taxonomy" id="69004"/>
    <lineage>
        <taxon>Eukaryota</taxon>
        <taxon>Metazoa</taxon>
        <taxon>Ecdysozoa</taxon>
        <taxon>Arthropoda</taxon>
        <taxon>Hexapoda</taxon>
        <taxon>Insecta</taxon>
        <taxon>Pterygota</taxon>
        <taxon>Neoptera</taxon>
        <taxon>Endopterygota</taxon>
        <taxon>Diptera</taxon>
        <taxon>Nematocera</taxon>
        <taxon>Culicoidea</taxon>
        <taxon>Culicidae</taxon>
        <taxon>Anophelinae</taxon>
        <taxon>Anopheles</taxon>
    </lineage>
</organism>
<protein>
    <submittedName>
        <fullName evidence="2">Uncharacterized protein</fullName>
    </submittedName>
</protein>